<sequence>MSTQKPVASCVLLFGLTMAATRGLSAVLETHFGYPPLGPMVYALTASVQLGLYAILQWSLKEFSVDDVMFAAIDDLLTPVRKSTGRKPAILEFGSGPGTARLCQDYTVYSVEHDAKWVNYIAASHYIHAPIVNFSQHKKPSADITMPESDLGWYDMSVISKKLPATYDVILVDGPPGHIGRHGFLLNLDSFDINVPIIIDDVNRDAELDLLKQVAKRVGRPYAIRRYSGKAFGLIPAPGAPLPAW</sequence>
<organism evidence="2">
    <name type="scientific">Fonticula alba</name>
    <name type="common">Slime mold</name>
    <dbReference type="NCBI Taxonomy" id="691883"/>
    <lineage>
        <taxon>Eukaryota</taxon>
        <taxon>Rotosphaerida</taxon>
        <taxon>Fonticulaceae</taxon>
        <taxon>Fonticula</taxon>
    </lineage>
</organism>
<dbReference type="GeneID" id="20525831"/>
<gene>
    <name evidence="2" type="ORF">H696_01106</name>
</gene>
<proteinExistence type="predicted"/>
<evidence type="ECO:0000256" key="1">
    <source>
        <dbReference type="SAM" id="Phobius"/>
    </source>
</evidence>
<reference evidence="2" key="1">
    <citation type="submission" date="2013-04" db="EMBL/GenBank/DDBJ databases">
        <title>The Genome Sequence of Fonticula alba ATCC 38817.</title>
        <authorList>
            <consortium name="The Broad Institute Genomics Platform"/>
            <person name="Russ C."/>
            <person name="Cuomo C."/>
            <person name="Burger G."/>
            <person name="Gray M.W."/>
            <person name="Holland P.W.H."/>
            <person name="King N."/>
            <person name="Lang F.B.F."/>
            <person name="Roger A.J."/>
            <person name="Ruiz-Trillo I."/>
            <person name="Brown M."/>
            <person name="Walker B."/>
            <person name="Young S."/>
            <person name="Zeng Q."/>
            <person name="Gargeya S."/>
            <person name="Fitzgerald M."/>
            <person name="Haas B."/>
            <person name="Abouelleil A."/>
            <person name="Allen A.W."/>
            <person name="Alvarado L."/>
            <person name="Arachchi H.M."/>
            <person name="Berlin A.M."/>
            <person name="Chapman S.B."/>
            <person name="Gainer-Dewar J."/>
            <person name="Goldberg J."/>
            <person name="Griggs A."/>
            <person name="Gujja S."/>
            <person name="Hansen M."/>
            <person name="Howarth C."/>
            <person name="Imamovic A."/>
            <person name="Ireland A."/>
            <person name="Larimer J."/>
            <person name="McCowan C."/>
            <person name="Murphy C."/>
            <person name="Pearson M."/>
            <person name="Poon T.W."/>
            <person name="Priest M."/>
            <person name="Roberts A."/>
            <person name="Saif S."/>
            <person name="Shea T."/>
            <person name="Sisk P."/>
            <person name="Sykes S."/>
            <person name="Wortman J."/>
            <person name="Nusbaum C."/>
            <person name="Birren B."/>
        </authorList>
    </citation>
    <scope>NUCLEOTIDE SEQUENCE [LARGE SCALE GENOMIC DNA]</scope>
    <source>
        <strain evidence="2">ATCC 38817</strain>
    </source>
</reference>
<dbReference type="InterPro" id="IPR029063">
    <property type="entry name" value="SAM-dependent_MTases_sf"/>
</dbReference>
<dbReference type="RefSeq" id="XP_009493260.1">
    <property type="nucleotide sequence ID" value="XM_009494985.1"/>
</dbReference>
<accession>A0A058ZDZ5</accession>
<evidence type="ECO:0000313" key="2">
    <source>
        <dbReference type="EMBL" id="KCV71682.1"/>
    </source>
</evidence>
<keyword evidence="1" id="KW-0472">Membrane</keyword>
<feature type="transmembrane region" description="Helical" evidence="1">
    <location>
        <begin position="41"/>
        <end position="60"/>
    </location>
</feature>
<dbReference type="Proteomes" id="UP000030693">
    <property type="component" value="Unassembled WGS sequence"/>
</dbReference>
<keyword evidence="3" id="KW-1185">Reference proteome</keyword>
<protein>
    <recommendedName>
        <fullName evidence="4">Class I SAM-dependent methyltransferase</fullName>
    </recommendedName>
</protein>
<keyword evidence="1" id="KW-1133">Transmembrane helix</keyword>
<evidence type="ECO:0000313" key="3">
    <source>
        <dbReference type="Proteomes" id="UP000030693"/>
    </source>
</evidence>
<dbReference type="Gene3D" id="3.40.50.150">
    <property type="entry name" value="Vaccinia Virus protein VP39"/>
    <property type="match status" value="1"/>
</dbReference>
<dbReference type="AlphaFoldDB" id="A0A058ZDZ5"/>
<evidence type="ECO:0008006" key="4">
    <source>
        <dbReference type="Google" id="ProtNLM"/>
    </source>
</evidence>
<keyword evidence="1" id="KW-0812">Transmembrane</keyword>
<name>A0A058ZDZ5_FONAL</name>
<dbReference type="EMBL" id="KB932202">
    <property type="protein sequence ID" value="KCV71682.1"/>
    <property type="molecule type" value="Genomic_DNA"/>
</dbReference>